<organism evidence="4">
    <name type="scientific">Cacopsylla melanoneura</name>
    <dbReference type="NCBI Taxonomy" id="428564"/>
    <lineage>
        <taxon>Eukaryota</taxon>
        <taxon>Metazoa</taxon>
        <taxon>Ecdysozoa</taxon>
        <taxon>Arthropoda</taxon>
        <taxon>Hexapoda</taxon>
        <taxon>Insecta</taxon>
        <taxon>Pterygota</taxon>
        <taxon>Neoptera</taxon>
        <taxon>Paraneoptera</taxon>
        <taxon>Hemiptera</taxon>
        <taxon>Sternorrhyncha</taxon>
        <taxon>Psylloidea</taxon>
        <taxon>Psyllidae</taxon>
        <taxon>Psyllinae</taxon>
        <taxon>Cacopsylla</taxon>
    </lineage>
</organism>
<evidence type="ECO:0000313" key="4">
    <source>
        <dbReference type="EMBL" id="CAG6740177.1"/>
    </source>
</evidence>
<feature type="domain" description="HIT" evidence="3">
    <location>
        <begin position="139"/>
        <end position="224"/>
    </location>
</feature>
<dbReference type="EMBL" id="HBUF01024816">
    <property type="protein sequence ID" value="CAG6612533.1"/>
    <property type="molecule type" value="Transcribed_RNA"/>
</dbReference>
<name>A0A8D8Z3N2_9HEMI</name>
<feature type="signal peptide" evidence="2">
    <location>
        <begin position="1"/>
        <end position="24"/>
    </location>
</feature>
<sequence length="295" mass="34354">MRADHSCWLLVVTVLVICVSFLDGARRGRGQKDGGDGKKGKKGEIVMGLKPEYVKMRDPYSAETYVKTTLNRFFPDIDTLEFDHMTNVQRNATFSSRELRRIQFENIDLYDDSQLVTKNLYWHYANNKTYEKILFDHWYEDEHCVAVRDVEGVAPIDFLVIPKKQIEDMAGVTQSDAWLMGHLMWVANHVAQIQGLYKGFRVVLNYGPDSHNFMSQFHLRVLGGLQLLWPPFQPSTLFPTTTEATTWRKRTKTTFVPHVWESKDYKESRIDKSVPWIEGNYSWVKNHKVPGIFNK</sequence>
<dbReference type="EMBL" id="HBUF01417648">
    <property type="protein sequence ID" value="CAG6740178.1"/>
    <property type="molecule type" value="Transcribed_RNA"/>
</dbReference>
<dbReference type="Gene3D" id="3.30.428.10">
    <property type="entry name" value="HIT-like"/>
    <property type="match status" value="1"/>
</dbReference>
<evidence type="ECO:0000259" key="3">
    <source>
        <dbReference type="Pfam" id="PF01230"/>
    </source>
</evidence>
<accession>A0A8D8Z3N2</accession>
<dbReference type="EMBL" id="HBUF01197662">
    <property type="protein sequence ID" value="CAG6660678.1"/>
    <property type="molecule type" value="Transcribed_RNA"/>
</dbReference>
<proteinExistence type="predicted"/>
<dbReference type="SUPFAM" id="SSF54197">
    <property type="entry name" value="HIT-like"/>
    <property type="match status" value="1"/>
</dbReference>
<dbReference type="InterPro" id="IPR036265">
    <property type="entry name" value="HIT-like_sf"/>
</dbReference>
<dbReference type="EMBL" id="HBUF01024817">
    <property type="protein sequence ID" value="CAG6612534.1"/>
    <property type="molecule type" value="Transcribed_RNA"/>
</dbReference>
<keyword evidence="2" id="KW-0732">Signal</keyword>
<reference evidence="4" key="1">
    <citation type="submission" date="2021-05" db="EMBL/GenBank/DDBJ databases">
        <authorList>
            <person name="Alioto T."/>
            <person name="Alioto T."/>
            <person name="Gomez Garrido J."/>
        </authorList>
    </citation>
    <scope>NUCLEOTIDE SEQUENCE</scope>
</reference>
<protein>
    <submittedName>
        <fullName evidence="4">Histidine triad nucleotide-binding protein 2, mitochondrial</fullName>
    </submittedName>
</protein>
<evidence type="ECO:0000256" key="1">
    <source>
        <dbReference type="PIRSR" id="PIRSR601310-1"/>
    </source>
</evidence>
<dbReference type="EMBL" id="HBUF01024818">
    <property type="protein sequence ID" value="CAG6612535.1"/>
    <property type="molecule type" value="Transcribed_RNA"/>
</dbReference>
<dbReference type="InterPro" id="IPR001310">
    <property type="entry name" value="Histidine_triad_HIT"/>
</dbReference>
<dbReference type="EMBL" id="HBUF01197661">
    <property type="protein sequence ID" value="CAG6660677.1"/>
    <property type="molecule type" value="Transcribed_RNA"/>
</dbReference>
<dbReference type="InterPro" id="IPR011146">
    <property type="entry name" value="HIT-like"/>
</dbReference>
<dbReference type="Pfam" id="PF01230">
    <property type="entry name" value="HIT"/>
    <property type="match status" value="1"/>
</dbReference>
<evidence type="ECO:0000256" key="2">
    <source>
        <dbReference type="SAM" id="SignalP"/>
    </source>
</evidence>
<dbReference type="EMBL" id="HBUF01417647">
    <property type="protein sequence ID" value="CAG6740177.1"/>
    <property type="molecule type" value="Transcribed_RNA"/>
</dbReference>
<dbReference type="GO" id="GO:0003824">
    <property type="term" value="F:catalytic activity"/>
    <property type="evidence" value="ECO:0007669"/>
    <property type="project" value="InterPro"/>
</dbReference>
<dbReference type="PANTHER" id="PTHR23089">
    <property type="entry name" value="HISTIDINE TRIAD HIT PROTEIN"/>
    <property type="match status" value="1"/>
</dbReference>
<feature type="active site" description="Tele-AMP-histidine intermediate" evidence="1">
    <location>
        <position position="218"/>
    </location>
</feature>
<dbReference type="AlphaFoldDB" id="A0A8D8Z3N2"/>
<feature type="chain" id="PRO_5033672114" evidence="2">
    <location>
        <begin position="25"/>
        <end position="295"/>
    </location>
</feature>